<dbReference type="InterPro" id="IPR023408">
    <property type="entry name" value="MscS_beta-dom_sf"/>
</dbReference>
<proteinExistence type="inferred from homology"/>
<keyword evidence="8" id="KW-1185">Reference proteome</keyword>
<evidence type="ECO:0000313" key="8">
    <source>
        <dbReference type="Proteomes" id="UP000230069"/>
    </source>
</evidence>
<evidence type="ECO:0000259" key="6">
    <source>
        <dbReference type="Pfam" id="PF00924"/>
    </source>
</evidence>
<organism evidence="7 8">
    <name type="scientific">Aquilegia coerulea</name>
    <name type="common">Rocky mountain columbine</name>
    <dbReference type="NCBI Taxonomy" id="218851"/>
    <lineage>
        <taxon>Eukaryota</taxon>
        <taxon>Viridiplantae</taxon>
        <taxon>Streptophyta</taxon>
        <taxon>Embryophyta</taxon>
        <taxon>Tracheophyta</taxon>
        <taxon>Spermatophyta</taxon>
        <taxon>Magnoliopsida</taxon>
        <taxon>Ranunculales</taxon>
        <taxon>Ranunculaceae</taxon>
        <taxon>Thalictroideae</taxon>
        <taxon>Aquilegia</taxon>
    </lineage>
</organism>
<reference evidence="7 8" key="1">
    <citation type="submission" date="2017-09" db="EMBL/GenBank/DDBJ databases">
        <title>WGS assembly of Aquilegia coerulea Goldsmith.</title>
        <authorList>
            <person name="Hodges S."/>
            <person name="Kramer E."/>
            <person name="Nordborg M."/>
            <person name="Tomkins J."/>
            <person name="Borevitz J."/>
            <person name="Derieg N."/>
            <person name="Yan J."/>
            <person name="Mihaltcheva S."/>
            <person name="Hayes R.D."/>
            <person name="Rokhsar D."/>
        </authorList>
    </citation>
    <scope>NUCLEOTIDE SEQUENCE [LARGE SCALE GENOMIC DNA]</scope>
    <source>
        <strain evidence="8">cv. Goldsmith</strain>
    </source>
</reference>
<dbReference type="STRING" id="218851.A0A2G5DMC1"/>
<feature type="domain" description="Mechanosensitive ion channel MscS" evidence="6">
    <location>
        <begin position="379"/>
        <end position="445"/>
    </location>
</feature>
<dbReference type="AlphaFoldDB" id="A0A2G5DMC1"/>
<dbReference type="PANTHER" id="PTHR30566">
    <property type="entry name" value="YNAI-RELATED MECHANOSENSITIVE ION CHANNEL"/>
    <property type="match status" value="1"/>
</dbReference>
<sequence>MQFVRLHSPYMNLPKLSDHIHPLQSRLRSFHKYPLSITACLSVNGSFGTKPTFEISPKYSHNSILTLQSNLGTNLKYSTSVLAGLGNVTDTHFAISKNQSPKNAQNNALMKMPYGSVGFPACVSGVSGLRAYSSFFGNKGDGSIVKGLNVDNPDGVGSNGGDTLKNAWQSIADAASFAQQKAKDATEALTPHVQQLLDAHPDLRNAITPAFWTISGTLMAWFVMPKVLRKFHKYSTQGSAALLYNTPSEPIPYEKSFWGSLEDPVRYLVTFMAFLQLGAMIAPTTFASQYVAQAWKGGVILSFIWFIHRWKTNVFHRTLSAKNMAALDRERMLTLDKLSSVGLFGLGLMALAESSGVAVQSILTVGGIGGVATAFAARDIVGNVLSGLSLQFTRPFSVGDTIKAGSLEGKVVEMGLTTTSLLNAEKFPVIVPNSLFSSQSIVNRSQAHWRAMETKIPVKIDNLENISQISDDIKSMLKSNSKIFLGEDVPYCFLRIESTYPALVFGCNLRQMSKDELYSSKQDILLQAIRIIKEHGALPSFATSDLTSQ</sequence>
<protein>
    <recommendedName>
        <fullName evidence="6">Mechanosensitive ion channel MscS domain-containing protein</fullName>
    </recommendedName>
</protein>
<dbReference type="Gene3D" id="2.30.30.60">
    <property type="match status" value="1"/>
</dbReference>
<evidence type="ECO:0000256" key="5">
    <source>
        <dbReference type="ARBA" id="ARBA00023136"/>
    </source>
</evidence>
<evidence type="ECO:0000256" key="3">
    <source>
        <dbReference type="ARBA" id="ARBA00022692"/>
    </source>
</evidence>
<evidence type="ECO:0000256" key="4">
    <source>
        <dbReference type="ARBA" id="ARBA00022989"/>
    </source>
</evidence>
<dbReference type="Proteomes" id="UP000230069">
    <property type="component" value="Unassembled WGS sequence"/>
</dbReference>
<evidence type="ECO:0000256" key="1">
    <source>
        <dbReference type="ARBA" id="ARBA00004141"/>
    </source>
</evidence>
<keyword evidence="3" id="KW-0812">Transmembrane</keyword>
<dbReference type="Pfam" id="PF00924">
    <property type="entry name" value="MS_channel_2nd"/>
    <property type="match status" value="1"/>
</dbReference>
<keyword evidence="4" id="KW-1133">Transmembrane helix</keyword>
<dbReference type="PANTHER" id="PTHR30566:SF5">
    <property type="entry name" value="MECHANOSENSITIVE ION CHANNEL PROTEIN 1, MITOCHONDRIAL-RELATED"/>
    <property type="match status" value="1"/>
</dbReference>
<keyword evidence="5" id="KW-0472">Membrane</keyword>
<dbReference type="InterPro" id="IPR006685">
    <property type="entry name" value="MscS_channel_2nd"/>
</dbReference>
<dbReference type="EMBL" id="KZ305034">
    <property type="protein sequence ID" value="PIA44665.1"/>
    <property type="molecule type" value="Genomic_DNA"/>
</dbReference>
<dbReference type="GO" id="GO:0016020">
    <property type="term" value="C:membrane"/>
    <property type="evidence" value="ECO:0007669"/>
    <property type="project" value="UniProtKB-SubCell"/>
</dbReference>
<dbReference type="SUPFAM" id="SSF50182">
    <property type="entry name" value="Sm-like ribonucleoproteins"/>
    <property type="match status" value="1"/>
</dbReference>
<dbReference type="InterPro" id="IPR010920">
    <property type="entry name" value="LSM_dom_sf"/>
</dbReference>
<evidence type="ECO:0000256" key="2">
    <source>
        <dbReference type="ARBA" id="ARBA00008017"/>
    </source>
</evidence>
<evidence type="ECO:0000313" key="7">
    <source>
        <dbReference type="EMBL" id="PIA44665.1"/>
    </source>
</evidence>
<comment type="similarity">
    <text evidence="2">Belongs to the MscS (TC 1.A.23) family.</text>
</comment>
<dbReference type="InParanoid" id="A0A2G5DMC1"/>
<accession>A0A2G5DMC1</accession>
<name>A0A2G5DMC1_AQUCA</name>
<gene>
    <name evidence="7" type="ORF">AQUCO_01700337v1</name>
</gene>
<comment type="subcellular location">
    <subcellularLocation>
        <location evidence="1">Membrane</location>
        <topology evidence="1">Multi-pass membrane protein</topology>
    </subcellularLocation>
</comment>
<dbReference type="Gene3D" id="1.10.287.1260">
    <property type="match status" value="1"/>
</dbReference>
<dbReference type="SUPFAM" id="SSF82861">
    <property type="entry name" value="Mechanosensitive channel protein MscS (YggB), transmembrane region"/>
    <property type="match status" value="1"/>
</dbReference>
<dbReference type="InterPro" id="IPR011014">
    <property type="entry name" value="MscS_channel_TM-2"/>
</dbReference>
<dbReference type="OrthoDB" id="567160at2759"/>
<dbReference type="GO" id="GO:0055085">
    <property type="term" value="P:transmembrane transport"/>
    <property type="evidence" value="ECO:0007669"/>
    <property type="project" value="InterPro"/>
</dbReference>
<dbReference type="FunCoup" id="A0A2G5DMC1">
    <property type="interactions" value="366"/>
</dbReference>